<dbReference type="CDD" id="cd20292">
    <property type="entry name" value="cupin_QdtA-like"/>
    <property type="match status" value="1"/>
</dbReference>
<feature type="domain" description="Sugar 3,4-ketoisomerase QdtA cupin" evidence="1">
    <location>
        <begin position="12"/>
        <end position="140"/>
    </location>
</feature>
<proteinExistence type="predicted"/>
<dbReference type="OrthoDB" id="9795513at2"/>
<evidence type="ECO:0000259" key="1">
    <source>
        <dbReference type="Pfam" id="PF05523"/>
    </source>
</evidence>
<dbReference type="InterPro" id="IPR014710">
    <property type="entry name" value="RmlC-like_jellyroll"/>
</dbReference>
<evidence type="ECO:0000313" key="2">
    <source>
        <dbReference type="EMBL" id="SES84693.1"/>
    </source>
</evidence>
<gene>
    <name evidence="2" type="ORF">SAMN05660297_00704</name>
</gene>
<name>A0A1H9ZSJ4_9FIRM</name>
<dbReference type="Pfam" id="PF05523">
    <property type="entry name" value="FdtA"/>
    <property type="match status" value="1"/>
</dbReference>
<sequence length="145" mass="16948">MGQNKGIEKTKNWKVLSFNRIGDNEIGYLTPVEENKEIPFLIKRVYYIYNVPEEIERGFHAHRKLEQVLICMNGSVDIKVDNGYEQEIIRLNDPAKGLYIGPHTWREMLSFDASTVLVVLASQTYDESDYIRNYSDFIDVRDKLL</sequence>
<protein>
    <submittedName>
        <fullName evidence="2">WxcM-like, C-terminal</fullName>
    </submittedName>
</protein>
<organism evidence="2 3">
    <name type="scientific">Natronincola peptidivorans</name>
    <dbReference type="NCBI Taxonomy" id="426128"/>
    <lineage>
        <taxon>Bacteria</taxon>
        <taxon>Bacillati</taxon>
        <taxon>Bacillota</taxon>
        <taxon>Clostridia</taxon>
        <taxon>Peptostreptococcales</taxon>
        <taxon>Natronincolaceae</taxon>
        <taxon>Natronincola</taxon>
    </lineage>
</organism>
<keyword evidence="3" id="KW-1185">Reference proteome</keyword>
<dbReference type="EMBL" id="FOHU01000002">
    <property type="protein sequence ID" value="SES84693.1"/>
    <property type="molecule type" value="Genomic_DNA"/>
</dbReference>
<dbReference type="STRING" id="426128.SAMN05660297_00704"/>
<dbReference type="InterPro" id="IPR011051">
    <property type="entry name" value="RmlC_Cupin_sf"/>
</dbReference>
<dbReference type="RefSeq" id="WP_090439399.1">
    <property type="nucleotide sequence ID" value="NZ_FOHU01000002.1"/>
</dbReference>
<dbReference type="SUPFAM" id="SSF51182">
    <property type="entry name" value="RmlC-like cupins"/>
    <property type="match status" value="1"/>
</dbReference>
<dbReference type="AlphaFoldDB" id="A0A1H9ZSJ4"/>
<dbReference type="Proteomes" id="UP000199568">
    <property type="component" value="Unassembled WGS sequence"/>
</dbReference>
<accession>A0A1H9ZSJ4</accession>
<reference evidence="2 3" key="1">
    <citation type="submission" date="2016-10" db="EMBL/GenBank/DDBJ databases">
        <authorList>
            <person name="de Groot N.N."/>
        </authorList>
    </citation>
    <scope>NUCLEOTIDE SEQUENCE [LARGE SCALE GENOMIC DNA]</scope>
    <source>
        <strain evidence="2 3">DSM 18979</strain>
    </source>
</reference>
<evidence type="ECO:0000313" key="3">
    <source>
        <dbReference type="Proteomes" id="UP000199568"/>
    </source>
</evidence>
<dbReference type="Gene3D" id="2.60.120.10">
    <property type="entry name" value="Jelly Rolls"/>
    <property type="match status" value="1"/>
</dbReference>
<dbReference type="InterPro" id="IPR008894">
    <property type="entry name" value="QdtA_cupin_dom"/>
</dbReference>